<comment type="caution">
    <text evidence="3">The sequence shown here is derived from an EMBL/GenBank/DDBJ whole genome shotgun (WGS) entry which is preliminary data.</text>
</comment>
<protein>
    <submittedName>
        <fullName evidence="3">ROK family transcriptional regulator</fullName>
    </submittedName>
</protein>
<proteinExistence type="inferred from homology"/>
<evidence type="ECO:0000313" key="4">
    <source>
        <dbReference type="Proteomes" id="UP001501585"/>
    </source>
</evidence>
<name>A0ABN2SKU7_9ACTN</name>
<dbReference type="PANTHER" id="PTHR18964">
    <property type="entry name" value="ROK (REPRESSOR, ORF, KINASE) FAMILY"/>
    <property type="match status" value="1"/>
</dbReference>
<organism evidence="3 4">
    <name type="scientific">Nocardiopsis rhodophaea</name>
    <dbReference type="NCBI Taxonomy" id="280238"/>
    <lineage>
        <taxon>Bacteria</taxon>
        <taxon>Bacillati</taxon>
        <taxon>Actinomycetota</taxon>
        <taxon>Actinomycetes</taxon>
        <taxon>Streptosporangiales</taxon>
        <taxon>Nocardiopsidaceae</taxon>
        <taxon>Nocardiopsis</taxon>
    </lineage>
</organism>
<comment type="similarity">
    <text evidence="1">Belongs to the ROK (NagC/XylR) family.</text>
</comment>
<dbReference type="PANTHER" id="PTHR18964:SF173">
    <property type="entry name" value="GLUCOKINASE"/>
    <property type="match status" value="1"/>
</dbReference>
<evidence type="ECO:0000313" key="3">
    <source>
        <dbReference type="EMBL" id="GAA1988455.1"/>
    </source>
</evidence>
<dbReference type="Gene3D" id="1.10.10.10">
    <property type="entry name" value="Winged helix-like DNA-binding domain superfamily/Winged helix DNA-binding domain"/>
    <property type="match status" value="1"/>
</dbReference>
<reference evidence="3 4" key="1">
    <citation type="journal article" date="2019" name="Int. J. Syst. Evol. Microbiol.">
        <title>The Global Catalogue of Microorganisms (GCM) 10K type strain sequencing project: providing services to taxonomists for standard genome sequencing and annotation.</title>
        <authorList>
            <consortium name="The Broad Institute Genomics Platform"/>
            <consortium name="The Broad Institute Genome Sequencing Center for Infectious Disease"/>
            <person name="Wu L."/>
            <person name="Ma J."/>
        </authorList>
    </citation>
    <scope>NUCLEOTIDE SEQUENCE [LARGE SCALE GENOMIC DNA]</scope>
    <source>
        <strain evidence="3 4">JCM 15313</strain>
    </source>
</reference>
<dbReference type="Pfam" id="PF00480">
    <property type="entry name" value="ROK"/>
    <property type="match status" value="1"/>
</dbReference>
<feature type="domain" description="HTH marR-type" evidence="2">
    <location>
        <begin position="89"/>
        <end position="142"/>
    </location>
</feature>
<dbReference type="EMBL" id="BAAAPC010000004">
    <property type="protein sequence ID" value="GAA1988455.1"/>
    <property type="molecule type" value="Genomic_DNA"/>
</dbReference>
<dbReference type="InterPro" id="IPR000835">
    <property type="entry name" value="HTH_MarR-typ"/>
</dbReference>
<evidence type="ECO:0000259" key="2">
    <source>
        <dbReference type="Pfam" id="PF12802"/>
    </source>
</evidence>
<evidence type="ECO:0000256" key="1">
    <source>
        <dbReference type="ARBA" id="ARBA00006479"/>
    </source>
</evidence>
<dbReference type="Proteomes" id="UP001501585">
    <property type="component" value="Unassembled WGS sequence"/>
</dbReference>
<keyword evidence="4" id="KW-1185">Reference proteome</keyword>
<dbReference type="InterPro" id="IPR036388">
    <property type="entry name" value="WH-like_DNA-bd_sf"/>
</dbReference>
<dbReference type="SUPFAM" id="SSF53067">
    <property type="entry name" value="Actin-like ATPase domain"/>
    <property type="match status" value="1"/>
</dbReference>
<dbReference type="InterPro" id="IPR049874">
    <property type="entry name" value="ROK_cs"/>
</dbReference>
<dbReference type="Pfam" id="PF12802">
    <property type="entry name" value="MarR_2"/>
    <property type="match status" value="1"/>
</dbReference>
<dbReference type="Gene3D" id="3.30.420.40">
    <property type="match status" value="2"/>
</dbReference>
<dbReference type="PROSITE" id="PS01125">
    <property type="entry name" value="ROK"/>
    <property type="match status" value="1"/>
</dbReference>
<sequence length="461" mass="47091">MCRGDACEFCAVVVSDRRGGRAWLPQSTRYPGPDHAGGRSPWQHTPVLALLRGGSLPPPAHAGGICEGVPVTETEAAPGSQAELRRANQRRVVEALRAGGTLTQAEIARATGLSPASVSNMVRDLRAAGTVSVRETSSNGRRARAITLLRPPGAAVAIDFTPAGLTVALGDSQGTTLARESVAYDVAADPVRGVRRAVWLVETVLAGARVDHSTVTSVVASIPGPIDLATGEIGDISCLPRWAGFCPADALTEKLGVRAVAENDANLCALAETASGAGRGLDHIIHVQLSEGVGAGIVINGQLLRGARGNAGEIGHIGLDERGQVCRCGNRGCLETLAGAPYLLGMLPGQQGQGNGGGPATIPQVVAAADVGDPGCRRVIAEAGSALGRGIAILVNTFNPDLVTVGGELAAAGELLLEPMRREVQLGALGSAVRDLRIVRADFSTDSALRGALRLAAASAE</sequence>
<gene>
    <name evidence="3" type="ORF">GCM10009799_12650</name>
</gene>
<dbReference type="InterPro" id="IPR000600">
    <property type="entry name" value="ROK"/>
</dbReference>
<dbReference type="InterPro" id="IPR036390">
    <property type="entry name" value="WH_DNA-bd_sf"/>
</dbReference>
<dbReference type="InterPro" id="IPR043129">
    <property type="entry name" value="ATPase_NBD"/>
</dbReference>
<accession>A0ABN2SKU7</accession>
<dbReference type="SUPFAM" id="SSF46785">
    <property type="entry name" value="Winged helix' DNA-binding domain"/>
    <property type="match status" value="1"/>
</dbReference>